<keyword evidence="2" id="KW-1185">Reference proteome</keyword>
<organism evidence="1 2">
    <name type="scientific">Dryococelus australis</name>
    <dbReference type="NCBI Taxonomy" id="614101"/>
    <lineage>
        <taxon>Eukaryota</taxon>
        <taxon>Metazoa</taxon>
        <taxon>Ecdysozoa</taxon>
        <taxon>Arthropoda</taxon>
        <taxon>Hexapoda</taxon>
        <taxon>Insecta</taxon>
        <taxon>Pterygota</taxon>
        <taxon>Neoptera</taxon>
        <taxon>Polyneoptera</taxon>
        <taxon>Phasmatodea</taxon>
        <taxon>Verophasmatodea</taxon>
        <taxon>Anareolatae</taxon>
        <taxon>Phasmatidae</taxon>
        <taxon>Eurycanthinae</taxon>
        <taxon>Dryococelus</taxon>
    </lineage>
</organism>
<sequence>MECHVAGRDMEPGREGGSWFAVSKKGRISTLLNVVGGTFVDMRSRGSIVPEYLTAETSTANHLSDLEARAHEFSLFNLLAVDVRRDGIDVHQISNVGDTRKTFTRGQGFLGIGNHLLGHPTHKVSAGLTRFKDVVGELGRVEAKDELLEQLLSLLKWNKK</sequence>
<dbReference type="PANTHER" id="PTHR17985">
    <property type="entry name" value="SER/THR-RICH PROTEIN T10 IN DGCR REGION"/>
    <property type="match status" value="1"/>
</dbReference>
<dbReference type="Proteomes" id="UP001159363">
    <property type="component" value="Chromosome 2"/>
</dbReference>
<name>A0ABQ9I521_9NEOP</name>
<comment type="caution">
    <text evidence="1">The sequence shown here is derived from an EMBL/GenBank/DDBJ whole genome shotgun (WGS) entry which is preliminary data.</text>
</comment>
<dbReference type="InterPro" id="IPR008551">
    <property type="entry name" value="TANGO2"/>
</dbReference>
<accession>A0ABQ9I521</accession>
<evidence type="ECO:0000313" key="2">
    <source>
        <dbReference type="Proteomes" id="UP001159363"/>
    </source>
</evidence>
<dbReference type="PANTHER" id="PTHR17985:SF8">
    <property type="entry name" value="TRANSPORT AND GOLGI ORGANIZATION PROTEIN 2 HOMOLOG"/>
    <property type="match status" value="1"/>
</dbReference>
<dbReference type="Pfam" id="PF05742">
    <property type="entry name" value="TANGO2"/>
    <property type="match status" value="1"/>
</dbReference>
<gene>
    <name evidence="1" type="ORF">PR048_004260</name>
</gene>
<evidence type="ECO:0000313" key="1">
    <source>
        <dbReference type="EMBL" id="KAJ8891725.1"/>
    </source>
</evidence>
<dbReference type="EMBL" id="JARBHB010000002">
    <property type="protein sequence ID" value="KAJ8891725.1"/>
    <property type="molecule type" value="Genomic_DNA"/>
</dbReference>
<protein>
    <submittedName>
        <fullName evidence="1">Uncharacterized protein</fullName>
    </submittedName>
</protein>
<reference evidence="1 2" key="1">
    <citation type="submission" date="2023-02" db="EMBL/GenBank/DDBJ databases">
        <title>LHISI_Scaffold_Assembly.</title>
        <authorList>
            <person name="Stuart O.P."/>
            <person name="Cleave R."/>
            <person name="Magrath M.J.L."/>
            <person name="Mikheyev A.S."/>
        </authorList>
    </citation>
    <scope>NUCLEOTIDE SEQUENCE [LARGE SCALE GENOMIC DNA]</scope>
    <source>
        <strain evidence="1">Daus_M_001</strain>
        <tissue evidence="1">Leg muscle</tissue>
    </source>
</reference>
<proteinExistence type="predicted"/>